<organism evidence="6 7">
    <name type="scientific">Pleodorina starrii</name>
    <dbReference type="NCBI Taxonomy" id="330485"/>
    <lineage>
        <taxon>Eukaryota</taxon>
        <taxon>Viridiplantae</taxon>
        <taxon>Chlorophyta</taxon>
        <taxon>core chlorophytes</taxon>
        <taxon>Chlorophyceae</taxon>
        <taxon>CS clade</taxon>
        <taxon>Chlamydomonadales</taxon>
        <taxon>Volvocaceae</taxon>
        <taxon>Pleodorina</taxon>
    </lineage>
</organism>
<dbReference type="Proteomes" id="UP001165080">
    <property type="component" value="Unassembled WGS sequence"/>
</dbReference>
<protein>
    <recommendedName>
        <fullName evidence="5">MYND-type domain-containing protein</fullName>
    </recommendedName>
</protein>
<feature type="region of interest" description="Disordered" evidence="4">
    <location>
        <begin position="894"/>
        <end position="932"/>
    </location>
</feature>
<gene>
    <name evidence="6" type="primary">PLESTBF000071</name>
    <name evidence="6" type="ORF">PLESTB_000116800</name>
</gene>
<proteinExistence type="predicted"/>
<dbReference type="AlphaFoldDB" id="A0A9W6BB95"/>
<reference evidence="6 7" key="1">
    <citation type="journal article" date="2023" name="Commun. Biol.">
        <title>Reorganization of the ancestral sex-determining regions during the evolution of trioecy in Pleodorina starrii.</title>
        <authorList>
            <person name="Takahashi K."/>
            <person name="Suzuki S."/>
            <person name="Kawai-Toyooka H."/>
            <person name="Yamamoto K."/>
            <person name="Hamaji T."/>
            <person name="Ootsuki R."/>
            <person name="Yamaguchi H."/>
            <person name="Kawachi M."/>
            <person name="Higashiyama T."/>
            <person name="Nozaki H."/>
        </authorList>
    </citation>
    <scope>NUCLEOTIDE SEQUENCE [LARGE SCALE GENOMIC DNA]</scope>
    <source>
        <strain evidence="6 7">NIES-4479</strain>
    </source>
</reference>
<feature type="compositionally biased region" description="Gly residues" evidence="4">
    <location>
        <begin position="773"/>
        <end position="785"/>
    </location>
</feature>
<dbReference type="EMBL" id="BRXU01000001">
    <property type="protein sequence ID" value="GLC48610.1"/>
    <property type="molecule type" value="Genomic_DNA"/>
</dbReference>
<keyword evidence="1" id="KW-0479">Metal-binding</keyword>
<evidence type="ECO:0000256" key="4">
    <source>
        <dbReference type="SAM" id="MobiDB-lite"/>
    </source>
</evidence>
<feature type="compositionally biased region" description="Gly residues" evidence="4">
    <location>
        <begin position="745"/>
        <end position="764"/>
    </location>
</feature>
<feature type="compositionally biased region" description="Low complexity" evidence="4">
    <location>
        <begin position="725"/>
        <end position="736"/>
    </location>
</feature>
<accession>A0A9W6BB95</accession>
<evidence type="ECO:0000259" key="5">
    <source>
        <dbReference type="Pfam" id="PF01753"/>
    </source>
</evidence>
<evidence type="ECO:0000313" key="6">
    <source>
        <dbReference type="EMBL" id="GLC48610.1"/>
    </source>
</evidence>
<dbReference type="GO" id="GO:0008270">
    <property type="term" value="F:zinc ion binding"/>
    <property type="evidence" value="ECO:0007669"/>
    <property type="project" value="UniProtKB-KW"/>
</dbReference>
<dbReference type="Gene3D" id="6.10.140.2220">
    <property type="match status" value="1"/>
</dbReference>
<feature type="domain" description="MYND-type" evidence="5">
    <location>
        <begin position="1171"/>
        <end position="1199"/>
    </location>
</feature>
<feature type="compositionally biased region" description="Low complexity" evidence="4">
    <location>
        <begin position="915"/>
        <end position="932"/>
    </location>
</feature>
<feature type="compositionally biased region" description="Gly residues" evidence="4">
    <location>
        <begin position="796"/>
        <end position="813"/>
    </location>
</feature>
<sequence length="1202" mass="124433">MPVGGAASRRPLERLLRRTRALCTDELQNLLDDGATGPTLVNRIRVAAEDLTELLSHDDLEVTENAWDLIGKNHLAGLVALFGIALRRSAATASASSAEREAFWSLRATLNAHLRLLLEAHVEGEGQVDLFGSIAEALLGSHAMRCYALLLADLASQLGPPSLEPCSPCQAITSATTVVEEVVTLLEFLTLHEPVVQIEGVLELEAMNSLLLEHWARVLLLVSRCESARGEAGRLLPRLARAFRSINYTSGMIGRNHSLSYLLTGHLVGLAAALDGGTTYNMPTAGPGTPVAPLTDDRGRRLLLQTHAFMDTDFAGWALSQWTSNIAGMAEHLQPGSPWFACSIRELVARRQRYLPQRAQELETLRAEGILIVSQFAEASLLNSLSTSTCLSVPPFKVAATLNVSMRLASSAVEALAGAGQQQQQQPSSSGAVAAAAATQQQQQQRPRVPPAEAAPFGLQALKCARAAGWDLGWAPEAEHPPRKLEQLQRWWDLTARFVRAAAEPHPEWFVDGSWTRVYFSELLALRVQGNAGESAAEAAASPVSAAESAASCPSADVAVALRAGYLQLLELLLRRPASTEKRKSFDNPLAGAPADGWAQALTFADPRVTASLMATVAKLARRATLQLGAAAAAARAEYGAAGIACADVFDPPGGLYSPNIPNQPRLHKAVCGLRDALNHAKVFLRFAYEALAPGLDCVPIIDRLRLAVAEAARRPSAGDSLGPQAQQRSRGGRAASRAEDGAEGSCGGEGGGSGGGAVPGGGDRGFDAEAGASGGSSGVKGTLGDGAAIPIAGGEASGGPGSRGGGDVGEAGSGQRRADGDVDSKHPALQRLAAALSQVAVRVLPETTRLVADLEGKCTRAMLTNHVQRSLAWVPILAAAAATPGAPASLASSAAAETATSETRAGPAGGSDEPSAGLQAPQQQPAAGSAAATVAAMASAARGDGPAHISHSAAAECGVAPAPRTAAASVAAEWDRFLWVEFGLSRLLALASRTIREFLPGRDYYMVANLEKVLAGALRALVHWAPERLARALATRGSAAVASAGGSPTDGTMSAAAAACRPGCRLLDMERLREVLGPEGKLRDPELLAALERLAEVVTGAASGRGGAAAAAAAAAAEQARPLPEELRQWAAAAALLVPPSEVRAVLPTCDYPGCVNLAGDSEAGPGLAGCAGCGGRVRYCSRDCQTAHWKAGHKAACMRG</sequence>
<keyword evidence="3" id="KW-0862">Zinc</keyword>
<keyword evidence="7" id="KW-1185">Reference proteome</keyword>
<feature type="region of interest" description="Disordered" evidence="4">
    <location>
        <begin position="420"/>
        <end position="452"/>
    </location>
</feature>
<comment type="caution">
    <text evidence="6">The sequence shown here is derived from an EMBL/GenBank/DDBJ whole genome shotgun (WGS) entry which is preliminary data.</text>
</comment>
<evidence type="ECO:0000256" key="3">
    <source>
        <dbReference type="ARBA" id="ARBA00022833"/>
    </source>
</evidence>
<name>A0A9W6BB95_9CHLO</name>
<feature type="compositionally biased region" description="Low complexity" evidence="4">
    <location>
        <begin position="786"/>
        <end position="795"/>
    </location>
</feature>
<keyword evidence="2" id="KW-0863">Zinc-finger</keyword>
<feature type="region of interest" description="Disordered" evidence="4">
    <location>
        <begin position="714"/>
        <end position="825"/>
    </location>
</feature>
<dbReference type="Pfam" id="PF01753">
    <property type="entry name" value="zf-MYND"/>
    <property type="match status" value="1"/>
</dbReference>
<dbReference type="InterPro" id="IPR002893">
    <property type="entry name" value="Znf_MYND"/>
</dbReference>
<feature type="compositionally biased region" description="Low complexity" evidence="4">
    <location>
        <begin position="894"/>
        <end position="907"/>
    </location>
</feature>
<evidence type="ECO:0000256" key="2">
    <source>
        <dbReference type="ARBA" id="ARBA00022771"/>
    </source>
</evidence>
<evidence type="ECO:0000256" key="1">
    <source>
        <dbReference type="ARBA" id="ARBA00022723"/>
    </source>
</evidence>
<evidence type="ECO:0000313" key="7">
    <source>
        <dbReference type="Proteomes" id="UP001165080"/>
    </source>
</evidence>
<dbReference type="SUPFAM" id="SSF144232">
    <property type="entry name" value="HIT/MYND zinc finger-like"/>
    <property type="match status" value="1"/>
</dbReference>